<evidence type="ECO:0000256" key="2">
    <source>
        <dbReference type="SAM" id="Phobius"/>
    </source>
</evidence>
<evidence type="ECO:0000313" key="4">
    <source>
        <dbReference type="Proteomes" id="UP000801492"/>
    </source>
</evidence>
<protein>
    <submittedName>
        <fullName evidence="3">Uncharacterized protein</fullName>
    </submittedName>
</protein>
<keyword evidence="2" id="KW-0812">Transmembrane</keyword>
<feature type="region of interest" description="Disordered" evidence="1">
    <location>
        <begin position="50"/>
        <end position="76"/>
    </location>
</feature>
<keyword evidence="4" id="KW-1185">Reference proteome</keyword>
<dbReference type="AlphaFoldDB" id="A0A8K0GEC2"/>
<accession>A0A8K0GEC2</accession>
<feature type="transmembrane region" description="Helical" evidence="2">
    <location>
        <begin position="16"/>
        <end position="38"/>
    </location>
</feature>
<keyword evidence="2" id="KW-0472">Membrane</keyword>
<sequence length="76" mass="8991">MQQILFLLILAFFRHMIYLAFVLSLTFTCYCAGLFVTWKKRHTFKTYEELRKSENSSSEDYSSAEDDSDEDDEDTV</sequence>
<comment type="caution">
    <text evidence="3">The sequence shown here is derived from an EMBL/GenBank/DDBJ whole genome shotgun (WGS) entry which is preliminary data.</text>
</comment>
<organism evidence="3 4">
    <name type="scientific">Ignelater luminosus</name>
    <name type="common">Cucubano</name>
    <name type="synonym">Pyrophorus luminosus</name>
    <dbReference type="NCBI Taxonomy" id="2038154"/>
    <lineage>
        <taxon>Eukaryota</taxon>
        <taxon>Metazoa</taxon>
        <taxon>Ecdysozoa</taxon>
        <taxon>Arthropoda</taxon>
        <taxon>Hexapoda</taxon>
        <taxon>Insecta</taxon>
        <taxon>Pterygota</taxon>
        <taxon>Neoptera</taxon>
        <taxon>Endopterygota</taxon>
        <taxon>Coleoptera</taxon>
        <taxon>Polyphaga</taxon>
        <taxon>Elateriformia</taxon>
        <taxon>Elateroidea</taxon>
        <taxon>Elateridae</taxon>
        <taxon>Agrypninae</taxon>
        <taxon>Pyrophorini</taxon>
        <taxon>Ignelater</taxon>
    </lineage>
</organism>
<dbReference type="OrthoDB" id="9988013at2759"/>
<name>A0A8K0GEC2_IGNLU</name>
<feature type="compositionally biased region" description="Acidic residues" evidence="1">
    <location>
        <begin position="62"/>
        <end position="76"/>
    </location>
</feature>
<dbReference type="Proteomes" id="UP000801492">
    <property type="component" value="Unassembled WGS sequence"/>
</dbReference>
<reference evidence="3" key="1">
    <citation type="submission" date="2019-08" db="EMBL/GenBank/DDBJ databases">
        <title>The genome of the North American firefly Photinus pyralis.</title>
        <authorList>
            <consortium name="Photinus pyralis genome working group"/>
            <person name="Fallon T.R."/>
            <person name="Sander Lower S.E."/>
            <person name="Weng J.-K."/>
        </authorList>
    </citation>
    <scope>NUCLEOTIDE SEQUENCE</scope>
    <source>
        <strain evidence="3">TRF0915ILg1</strain>
        <tissue evidence="3">Whole body</tissue>
    </source>
</reference>
<dbReference type="EMBL" id="VTPC01001564">
    <property type="protein sequence ID" value="KAF2901530.1"/>
    <property type="molecule type" value="Genomic_DNA"/>
</dbReference>
<gene>
    <name evidence="3" type="ORF">ILUMI_04651</name>
</gene>
<proteinExistence type="predicted"/>
<evidence type="ECO:0000313" key="3">
    <source>
        <dbReference type="EMBL" id="KAF2901530.1"/>
    </source>
</evidence>
<keyword evidence="2" id="KW-1133">Transmembrane helix</keyword>
<evidence type="ECO:0000256" key="1">
    <source>
        <dbReference type="SAM" id="MobiDB-lite"/>
    </source>
</evidence>